<feature type="transmembrane region" description="Helical" evidence="1">
    <location>
        <begin position="45"/>
        <end position="66"/>
    </location>
</feature>
<keyword evidence="3" id="KW-1185">Reference proteome</keyword>
<keyword evidence="1" id="KW-1133">Transmembrane helix</keyword>
<keyword evidence="1" id="KW-0812">Transmembrane</keyword>
<gene>
    <name evidence="2" type="ORF">pgond44_00395</name>
</gene>
<dbReference type="AlphaFoldDB" id="N1WZF3"/>
<evidence type="ECO:0000256" key="1">
    <source>
        <dbReference type="SAM" id="Phobius"/>
    </source>
</evidence>
<protein>
    <submittedName>
        <fullName evidence="2">ATP synthase subunit</fullName>
    </submittedName>
</protein>
<proteinExistence type="predicted"/>
<reference evidence="2 3" key="1">
    <citation type="journal article" date="2014" name="Genome Biol. Evol.">
        <title>Extensive gene acquisition in the extremely psychrophilic bacterial species Psychroflexus torquis and the link to sea-ice ecosystem specialism.</title>
        <authorList>
            <person name="Feng S."/>
            <person name="Powell S.M."/>
            <person name="Wilson R."/>
            <person name="Bowman J.P."/>
        </authorList>
    </citation>
    <scope>NUCLEOTIDE SEQUENCE [LARGE SCALE GENOMIC DNA]</scope>
    <source>
        <strain evidence="2 3">ACAM 44</strain>
    </source>
</reference>
<dbReference type="InterPro" id="IPR032820">
    <property type="entry name" value="ATPase_put"/>
</dbReference>
<keyword evidence="1" id="KW-0472">Membrane</keyword>
<feature type="transmembrane region" description="Helical" evidence="1">
    <location>
        <begin position="12"/>
        <end position="33"/>
    </location>
</feature>
<sequence>MPKKSDRPKPWLYFSGLGLQMAVTIAGSVFLGIWLDDTFMESSKLFTIIISLLGIFISMIHVITSLKHFKD</sequence>
<comment type="caution">
    <text evidence="2">The sequence shown here is derived from an EMBL/GenBank/DDBJ whole genome shotgun (WGS) entry which is preliminary data.</text>
</comment>
<evidence type="ECO:0000313" key="2">
    <source>
        <dbReference type="EMBL" id="EMY82537.1"/>
    </source>
</evidence>
<dbReference type="RefSeq" id="WP_003434634.1">
    <property type="nucleotide sequence ID" value="NZ_APLF01000001.1"/>
</dbReference>
<accession>N1WZF3</accession>
<dbReference type="eggNOG" id="ENOG50339RB">
    <property type="taxonomic scope" value="Bacteria"/>
</dbReference>
<name>N1WZF3_9FLAO</name>
<dbReference type="Pfam" id="PF09527">
    <property type="entry name" value="ATPase_gene1"/>
    <property type="match status" value="1"/>
</dbReference>
<dbReference type="Proteomes" id="UP000012317">
    <property type="component" value="Unassembled WGS sequence"/>
</dbReference>
<dbReference type="EMBL" id="APLF01000001">
    <property type="protein sequence ID" value="EMY82537.1"/>
    <property type="molecule type" value="Genomic_DNA"/>
</dbReference>
<evidence type="ECO:0000313" key="3">
    <source>
        <dbReference type="Proteomes" id="UP000012317"/>
    </source>
</evidence>
<organism evidence="2 3">
    <name type="scientific">Psychroflexus gondwanensis ACAM 44</name>
    <dbReference type="NCBI Taxonomy" id="1189619"/>
    <lineage>
        <taxon>Bacteria</taxon>
        <taxon>Pseudomonadati</taxon>
        <taxon>Bacteroidota</taxon>
        <taxon>Flavobacteriia</taxon>
        <taxon>Flavobacteriales</taxon>
        <taxon>Flavobacteriaceae</taxon>
        <taxon>Psychroflexus</taxon>
    </lineage>
</organism>
<dbReference type="STRING" id="1189619.pgond44_00395"/>